<evidence type="ECO:0000313" key="2">
    <source>
        <dbReference type="Proteomes" id="UP000184096"/>
    </source>
</evidence>
<dbReference type="RefSeq" id="WP_156898622.1">
    <property type="nucleotide sequence ID" value="NZ_LT670849.1"/>
</dbReference>
<proteinExistence type="predicted"/>
<name>A0A1M7UC78_9BRAD</name>
<evidence type="ECO:0000313" key="1">
    <source>
        <dbReference type="EMBL" id="SHN80538.1"/>
    </source>
</evidence>
<accession>A0A1M7UC78</accession>
<protein>
    <submittedName>
        <fullName evidence="1">Uncharacterized protein</fullName>
    </submittedName>
</protein>
<organism evidence="1 2">
    <name type="scientific">Bradyrhizobium erythrophlei</name>
    <dbReference type="NCBI Taxonomy" id="1437360"/>
    <lineage>
        <taxon>Bacteria</taxon>
        <taxon>Pseudomonadati</taxon>
        <taxon>Pseudomonadota</taxon>
        <taxon>Alphaproteobacteria</taxon>
        <taxon>Hyphomicrobiales</taxon>
        <taxon>Nitrobacteraceae</taxon>
        <taxon>Bradyrhizobium</taxon>
    </lineage>
</organism>
<keyword evidence="2" id="KW-1185">Reference proteome</keyword>
<dbReference type="OrthoDB" id="8256306at2"/>
<sequence length="54" mass="6316">MCEKCVEIDKTIAHYRWIKERVIDPSTHQAADDLIEKLEAEKIALHPEQGLFRP</sequence>
<reference evidence="2" key="1">
    <citation type="submission" date="2016-11" db="EMBL/GenBank/DDBJ databases">
        <authorList>
            <person name="Varghese N."/>
            <person name="Submissions S."/>
        </authorList>
    </citation>
    <scope>NUCLEOTIDE SEQUENCE [LARGE SCALE GENOMIC DNA]</scope>
    <source>
        <strain evidence="2">GAS401</strain>
    </source>
</reference>
<dbReference type="AlphaFoldDB" id="A0A1M7UC78"/>
<gene>
    <name evidence="1" type="ORF">SAMN05444170_4412</name>
</gene>
<dbReference type="Proteomes" id="UP000184096">
    <property type="component" value="Chromosome I"/>
</dbReference>
<dbReference type="EMBL" id="LT670849">
    <property type="protein sequence ID" value="SHN80538.1"/>
    <property type="molecule type" value="Genomic_DNA"/>
</dbReference>